<dbReference type="Gene3D" id="3.40.50.12780">
    <property type="entry name" value="N-terminal domain of ligase-like"/>
    <property type="match status" value="1"/>
</dbReference>
<evidence type="ECO:0000259" key="4">
    <source>
        <dbReference type="Pfam" id="PF00501"/>
    </source>
</evidence>
<dbReference type="InterPro" id="IPR042099">
    <property type="entry name" value="ANL_N_sf"/>
</dbReference>
<feature type="domain" description="AMP-dependent synthetase/ligase" evidence="4">
    <location>
        <begin position="14"/>
        <end position="424"/>
    </location>
</feature>
<evidence type="ECO:0000313" key="6">
    <source>
        <dbReference type="Proteomes" id="UP001301140"/>
    </source>
</evidence>
<evidence type="ECO:0000256" key="2">
    <source>
        <dbReference type="ARBA" id="ARBA00022840"/>
    </source>
</evidence>
<dbReference type="GO" id="GO:0016020">
    <property type="term" value="C:membrane"/>
    <property type="evidence" value="ECO:0007669"/>
    <property type="project" value="TreeGrafter"/>
</dbReference>
<accession>A0AAP4D4P2</accession>
<dbReference type="Proteomes" id="UP001301140">
    <property type="component" value="Unassembled WGS sequence"/>
</dbReference>
<dbReference type="PANTHER" id="PTHR43272">
    <property type="entry name" value="LONG-CHAIN-FATTY-ACID--COA LIGASE"/>
    <property type="match status" value="1"/>
</dbReference>
<dbReference type="GO" id="GO:0004467">
    <property type="term" value="F:long-chain fatty acid-CoA ligase activity"/>
    <property type="evidence" value="ECO:0007669"/>
    <property type="project" value="UniProtKB-EC"/>
</dbReference>
<comment type="caution">
    <text evidence="5">The sequence shown here is derived from an EMBL/GenBank/DDBJ whole genome shotgun (WGS) entry which is preliminary data.</text>
</comment>
<dbReference type="PANTHER" id="PTHR43272:SF33">
    <property type="entry name" value="AMP-BINDING DOMAIN-CONTAINING PROTEIN-RELATED"/>
    <property type="match status" value="1"/>
</dbReference>
<keyword evidence="6" id="KW-1185">Reference proteome</keyword>
<gene>
    <name evidence="5" type="ORF">PZ740_08780</name>
</gene>
<evidence type="ECO:0000313" key="5">
    <source>
        <dbReference type="EMBL" id="MDF1586477.1"/>
    </source>
</evidence>
<sequence length="597" mass="64217">MPLPDLGANLVELFDRTVDRLGDAPFLWQKRAGRWESWSWRRVAEESEALARCLAGRGVAPGDRVAIIADSRPEWVVADLAILKAGAVSVPVFTTYVGADYRFILAHAGTVAAVAAGGTVAQRLLPELAALPELRTLVLLDGETAAPPGTVATLGYGAALEEGAAGAPLTAGRARRGDDLACLIYTSGTGGRPKGVMLPHRSLLANIAGVWDLLEEVGLGDDVFLSFLPLSHAYEHTVGLFLPIAMGAQIRFAESVERLAANMAEVRPTFLPCVPRLYEVMKQRMSSAASREGGLKARLFDQAVRLGTRRALRGGRLPPHLALADMALERLVRDKVRARFGGRLKAMISGGAPLAPEVGQFLQSLGLPILQGYGQTEAGPIISVNPPGRSRVETVGRALRGVELRLAGDGEILVRGALVMKGYWADPAASAEALKDGWLHTGDIGTLDEEGYLRITDRKKDIIVNSGGENVAPQRVEGVLMLQPEIGQALVFGDRRPHLVALVVPEKALLERHARTAGLDPCDPALAGEAGLRREIEEALARANRQLTAVERVRRYHLLVEPFSIENGLMTPTMKLRRGIIYQKYHAALDALYGTAK</sequence>
<comment type="catalytic activity">
    <reaction evidence="3">
        <text>a long-chain fatty acid + ATP + CoA = a long-chain fatty acyl-CoA + AMP + diphosphate</text>
        <dbReference type="Rhea" id="RHEA:15421"/>
        <dbReference type="ChEBI" id="CHEBI:30616"/>
        <dbReference type="ChEBI" id="CHEBI:33019"/>
        <dbReference type="ChEBI" id="CHEBI:57287"/>
        <dbReference type="ChEBI" id="CHEBI:57560"/>
        <dbReference type="ChEBI" id="CHEBI:83139"/>
        <dbReference type="ChEBI" id="CHEBI:456215"/>
        <dbReference type="EC" id="6.2.1.3"/>
    </reaction>
    <physiologicalReaction direction="left-to-right" evidence="3">
        <dbReference type="Rhea" id="RHEA:15422"/>
    </physiologicalReaction>
</comment>
<name>A0AAP4D4P2_9PROT</name>
<dbReference type="Pfam" id="PF23562">
    <property type="entry name" value="AMP-binding_C_3"/>
    <property type="match status" value="1"/>
</dbReference>
<dbReference type="InterPro" id="IPR045851">
    <property type="entry name" value="AMP-bd_C_sf"/>
</dbReference>
<organism evidence="5 6">
    <name type="scientific">Marinimicrococcus flavescens</name>
    <dbReference type="NCBI Taxonomy" id="3031815"/>
    <lineage>
        <taxon>Bacteria</taxon>
        <taxon>Pseudomonadati</taxon>
        <taxon>Pseudomonadota</taxon>
        <taxon>Alphaproteobacteria</taxon>
        <taxon>Geminicoccales</taxon>
        <taxon>Geminicoccaceae</taxon>
        <taxon>Marinimicrococcus</taxon>
    </lineage>
</organism>
<evidence type="ECO:0000256" key="1">
    <source>
        <dbReference type="ARBA" id="ARBA00022741"/>
    </source>
</evidence>
<proteinExistence type="predicted"/>
<dbReference type="Gene3D" id="3.30.300.30">
    <property type="match status" value="1"/>
</dbReference>
<dbReference type="InterPro" id="IPR000873">
    <property type="entry name" value="AMP-dep_synth/lig_dom"/>
</dbReference>
<dbReference type="EMBL" id="JARGEQ010000084">
    <property type="protein sequence ID" value="MDF1586477.1"/>
    <property type="molecule type" value="Genomic_DNA"/>
</dbReference>
<dbReference type="Pfam" id="PF00501">
    <property type="entry name" value="AMP-binding"/>
    <property type="match status" value="1"/>
</dbReference>
<protein>
    <submittedName>
        <fullName evidence="5">AMP-dependent synthetase/ligase</fullName>
    </submittedName>
</protein>
<dbReference type="RefSeq" id="WP_327788893.1">
    <property type="nucleotide sequence ID" value="NZ_JARGEQ010000084.1"/>
</dbReference>
<dbReference type="CDD" id="cd05907">
    <property type="entry name" value="VL_LC_FACS_like"/>
    <property type="match status" value="1"/>
</dbReference>
<evidence type="ECO:0000256" key="3">
    <source>
        <dbReference type="ARBA" id="ARBA00024484"/>
    </source>
</evidence>
<dbReference type="AlphaFoldDB" id="A0AAP4D4P2"/>
<reference evidence="5 6" key="1">
    <citation type="submission" date="2023-03" db="EMBL/GenBank/DDBJ databases">
        <title>YIM 152171 draft genome.</title>
        <authorList>
            <person name="Yang Z."/>
        </authorList>
    </citation>
    <scope>NUCLEOTIDE SEQUENCE [LARGE SCALE GENOMIC DNA]</scope>
    <source>
        <strain evidence="5 6">YIM 152171</strain>
    </source>
</reference>
<keyword evidence="1" id="KW-0547">Nucleotide-binding</keyword>
<keyword evidence="2" id="KW-0067">ATP-binding</keyword>
<dbReference type="GO" id="GO:0005524">
    <property type="term" value="F:ATP binding"/>
    <property type="evidence" value="ECO:0007669"/>
    <property type="project" value="UniProtKB-KW"/>
</dbReference>
<dbReference type="SUPFAM" id="SSF56801">
    <property type="entry name" value="Acetyl-CoA synthetase-like"/>
    <property type="match status" value="1"/>
</dbReference>